<comment type="caution">
    <text evidence="1">The sequence shown here is derived from an EMBL/GenBank/DDBJ whole genome shotgun (WGS) entry which is preliminary data.</text>
</comment>
<evidence type="ECO:0000313" key="1">
    <source>
        <dbReference type="EMBL" id="GGY05811.1"/>
    </source>
</evidence>
<reference evidence="1" key="2">
    <citation type="submission" date="2020-09" db="EMBL/GenBank/DDBJ databases">
        <authorList>
            <person name="Sun Q."/>
            <person name="Kim S."/>
        </authorList>
    </citation>
    <scope>NUCLEOTIDE SEQUENCE</scope>
    <source>
        <strain evidence="1">KCTC 32182</strain>
    </source>
</reference>
<dbReference type="Pfam" id="PF07591">
    <property type="entry name" value="PT-HINT"/>
    <property type="match status" value="1"/>
</dbReference>
<accession>A0A918U837</accession>
<dbReference type="EMBL" id="BMYX01000002">
    <property type="protein sequence ID" value="GGY05811.1"/>
    <property type="molecule type" value="Genomic_DNA"/>
</dbReference>
<name>A0A918U837_9NEIS</name>
<dbReference type="AlphaFoldDB" id="A0A918U837"/>
<dbReference type="InterPro" id="IPR036844">
    <property type="entry name" value="Hint_dom_sf"/>
</dbReference>
<gene>
    <name evidence="1" type="ORF">GCM10011289_05270</name>
</gene>
<reference evidence="1" key="1">
    <citation type="journal article" date="2014" name="Int. J. Syst. Evol. Microbiol.">
        <title>Complete genome sequence of Corynebacterium casei LMG S-19264T (=DSM 44701T), isolated from a smear-ripened cheese.</title>
        <authorList>
            <consortium name="US DOE Joint Genome Institute (JGI-PGF)"/>
            <person name="Walter F."/>
            <person name="Albersmeier A."/>
            <person name="Kalinowski J."/>
            <person name="Ruckert C."/>
        </authorList>
    </citation>
    <scope>NUCLEOTIDE SEQUENCE</scope>
    <source>
        <strain evidence="1">KCTC 32182</strain>
    </source>
</reference>
<dbReference type="SUPFAM" id="SSF51294">
    <property type="entry name" value="Hedgehog/intein (Hint) domain"/>
    <property type="match status" value="1"/>
</dbReference>
<keyword evidence="2" id="KW-1185">Reference proteome</keyword>
<evidence type="ECO:0000313" key="2">
    <source>
        <dbReference type="Proteomes" id="UP000645257"/>
    </source>
</evidence>
<dbReference type="Proteomes" id="UP000645257">
    <property type="component" value="Unassembled WGS sequence"/>
</dbReference>
<sequence>MPFIEIPSERENCRLSRRLVQFDGHARLPTVTIADQNGNEDLLRTTAEHPFWVRDWGWRKAALLQAGMTLLDGRDRPLTVVSVAQEPYTDVVYNIQVEAFHTYHVGELGTWVHNANCCGVGGGSASQVGKAANPGVASASGTAVSSAQAARLNMQLSAEQAAGVKAPTQIVSYSDHAIAQIASRDSGIGVNKAAVTDAFFNPVAIHYVPSKYGPTFKYVGQNATVVVNSQGNVVTAWGTSAAGVAK</sequence>
<dbReference type="RefSeq" id="WP_215796514.1">
    <property type="nucleotide sequence ID" value="NZ_BMYX01000002.1"/>
</dbReference>
<dbReference type="Gene3D" id="2.170.16.10">
    <property type="entry name" value="Hedgehog/Intein (Hint) domain"/>
    <property type="match status" value="1"/>
</dbReference>
<organism evidence="1 2">
    <name type="scientific">Paludibacterium paludis</name>
    <dbReference type="NCBI Taxonomy" id="1225769"/>
    <lineage>
        <taxon>Bacteria</taxon>
        <taxon>Pseudomonadati</taxon>
        <taxon>Pseudomonadota</taxon>
        <taxon>Betaproteobacteria</taxon>
        <taxon>Neisseriales</taxon>
        <taxon>Chromobacteriaceae</taxon>
        <taxon>Paludibacterium</taxon>
    </lineage>
</organism>
<protein>
    <recommendedName>
        <fullName evidence="3">Intein C-terminal splicing domain-containing protein</fullName>
    </recommendedName>
</protein>
<proteinExistence type="predicted"/>
<dbReference type="CDD" id="cd00081">
    <property type="entry name" value="Hint"/>
    <property type="match status" value="1"/>
</dbReference>
<evidence type="ECO:0008006" key="3">
    <source>
        <dbReference type="Google" id="ProtNLM"/>
    </source>
</evidence>